<feature type="region of interest" description="Disordered" evidence="1">
    <location>
        <begin position="1"/>
        <end position="42"/>
    </location>
</feature>
<keyword evidence="3" id="KW-1185">Reference proteome</keyword>
<dbReference type="EMBL" id="JBHHMI010000039">
    <property type="protein sequence ID" value="MFB5269761.1"/>
    <property type="molecule type" value="Genomic_DNA"/>
</dbReference>
<protein>
    <submittedName>
        <fullName evidence="2">DUF4023 family protein</fullName>
    </submittedName>
</protein>
<evidence type="ECO:0000313" key="3">
    <source>
        <dbReference type="Proteomes" id="UP001580346"/>
    </source>
</evidence>
<reference evidence="2 3" key="1">
    <citation type="submission" date="2024-09" db="EMBL/GenBank/DDBJ databases">
        <title>Paenibacillus zeirhizospherea sp. nov., isolated from surface of the maize (Zea mays) roots in a horticulture field, Hungary.</title>
        <authorList>
            <person name="Marton D."/>
            <person name="Farkas M."/>
            <person name="Bedics A."/>
            <person name="Toth E."/>
            <person name="Tancsics A."/>
            <person name="Boka K."/>
            <person name="Maroti G."/>
            <person name="Kriszt B."/>
            <person name="Cserhati M."/>
        </authorList>
    </citation>
    <scope>NUCLEOTIDE SEQUENCE [LARGE SCALE GENOMIC DNA]</scope>
    <source>
        <strain evidence="2 3">KCTC 33519</strain>
    </source>
</reference>
<feature type="compositionally biased region" description="Basic residues" evidence="1">
    <location>
        <begin position="17"/>
        <end position="26"/>
    </location>
</feature>
<sequence length="42" mass="4917">MDNTHDYVEKLHENQKKQAHNRKKGHGTPSEKLPTKQHSKNP</sequence>
<feature type="compositionally biased region" description="Basic and acidic residues" evidence="1">
    <location>
        <begin position="1"/>
        <end position="16"/>
    </location>
</feature>
<proteinExistence type="predicted"/>
<name>A0ABV5AZW8_9BACL</name>
<organism evidence="2 3">
    <name type="scientific">Paenibacillus enshidis</name>
    <dbReference type="NCBI Taxonomy" id="1458439"/>
    <lineage>
        <taxon>Bacteria</taxon>
        <taxon>Bacillati</taxon>
        <taxon>Bacillota</taxon>
        <taxon>Bacilli</taxon>
        <taxon>Bacillales</taxon>
        <taxon>Paenibacillaceae</taxon>
        <taxon>Paenibacillus</taxon>
    </lineage>
</organism>
<dbReference type="Pfam" id="PF13215">
    <property type="entry name" value="DUF4023"/>
    <property type="match status" value="1"/>
</dbReference>
<dbReference type="InterPro" id="IPR025097">
    <property type="entry name" value="DUF4023"/>
</dbReference>
<dbReference type="Proteomes" id="UP001580346">
    <property type="component" value="Unassembled WGS sequence"/>
</dbReference>
<comment type="caution">
    <text evidence="2">The sequence shown here is derived from an EMBL/GenBank/DDBJ whole genome shotgun (WGS) entry which is preliminary data.</text>
</comment>
<evidence type="ECO:0000256" key="1">
    <source>
        <dbReference type="SAM" id="MobiDB-lite"/>
    </source>
</evidence>
<gene>
    <name evidence="2" type="ORF">ACE41H_23685</name>
</gene>
<accession>A0ABV5AZW8</accession>
<dbReference type="RefSeq" id="WP_375358029.1">
    <property type="nucleotide sequence ID" value="NZ_JBHHMI010000039.1"/>
</dbReference>
<evidence type="ECO:0000313" key="2">
    <source>
        <dbReference type="EMBL" id="MFB5269761.1"/>
    </source>
</evidence>